<proteinExistence type="predicted"/>
<reference evidence="1" key="2">
    <citation type="journal article" date="2015" name="Data Brief">
        <title>Shoot transcriptome of the giant reed, Arundo donax.</title>
        <authorList>
            <person name="Barrero R.A."/>
            <person name="Guerrero F.D."/>
            <person name="Moolhuijzen P."/>
            <person name="Goolsby J.A."/>
            <person name="Tidwell J."/>
            <person name="Bellgard S.E."/>
            <person name="Bellgard M.I."/>
        </authorList>
    </citation>
    <scope>NUCLEOTIDE SEQUENCE</scope>
    <source>
        <tissue evidence="1">Shoot tissue taken approximately 20 cm above the soil surface</tissue>
    </source>
</reference>
<dbReference type="EMBL" id="GBRH01159986">
    <property type="protein sequence ID" value="JAE37910.1"/>
    <property type="molecule type" value="Transcribed_RNA"/>
</dbReference>
<name>A0A0A9HL54_ARUDO</name>
<accession>A0A0A9HL54</accession>
<organism evidence="1">
    <name type="scientific">Arundo donax</name>
    <name type="common">Giant reed</name>
    <name type="synonym">Donax arundinaceus</name>
    <dbReference type="NCBI Taxonomy" id="35708"/>
    <lineage>
        <taxon>Eukaryota</taxon>
        <taxon>Viridiplantae</taxon>
        <taxon>Streptophyta</taxon>
        <taxon>Embryophyta</taxon>
        <taxon>Tracheophyta</taxon>
        <taxon>Spermatophyta</taxon>
        <taxon>Magnoliopsida</taxon>
        <taxon>Liliopsida</taxon>
        <taxon>Poales</taxon>
        <taxon>Poaceae</taxon>
        <taxon>PACMAD clade</taxon>
        <taxon>Arundinoideae</taxon>
        <taxon>Arundineae</taxon>
        <taxon>Arundo</taxon>
    </lineage>
</organism>
<sequence length="29" mass="3522">MKTEDISYILHIKNYQVHMNAQFRALTQQ</sequence>
<evidence type="ECO:0000313" key="1">
    <source>
        <dbReference type="EMBL" id="JAE37910.1"/>
    </source>
</evidence>
<protein>
    <submittedName>
        <fullName evidence="1">Uncharacterized protein</fullName>
    </submittedName>
</protein>
<dbReference type="AlphaFoldDB" id="A0A0A9HL54"/>
<reference evidence="1" key="1">
    <citation type="submission" date="2014-09" db="EMBL/GenBank/DDBJ databases">
        <authorList>
            <person name="Magalhaes I.L.F."/>
            <person name="Oliveira U."/>
            <person name="Santos F.R."/>
            <person name="Vidigal T.H.D.A."/>
            <person name="Brescovit A.D."/>
            <person name="Santos A.J."/>
        </authorList>
    </citation>
    <scope>NUCLEOTIDE SEQUENCE</scope>
    <source>
        <tissue evidence="1">Shoot tissue taken approximately 20 cm above the soil surface</tissue>
    </source>
</reference>